<feature type="region of interest" description="Disordered" evidence="1">
    <location>
        <begin position="1"/>
        <end position="27"/>
    </location>
</feature>
<organism evidence="2 3">
    <name type="scientific">Macrolepiota fuliginosa MF-IS2</name>
    <dbReference type="NCBI Taxonomy" id="1400762"/>
    <lineage>
        <taxon>Eukaryota</taxon>
        <taxon>Fungi</taxon>
        <taxon>Dikarya</taxon>
        <taxon>Basidiomycota</taxon>
        <taxon>Agaricomycotina</taxon>
        <taxon>Agaricomycetes</taxon>
        <taxon>Agaricomycetidae</taxon>
        <taxon>Agaricales</taxon>
        <taxon>Agaricineae</taxon>
        <taxon>Agaricaceae</taxon>
        <taxon>Macrolepiota</taxon>
    </lineage>
</organism>
<dbReference type="AlphaFoldDB" id="A0A9P5X3M1"/>
<gene>
    <name evidence="2" type="ORF">P691DRAFT_788039</name>
</gene>
<keyword evidence="3" id="KW-1185">Reference proteome</keyword>
<evidence type="ECO:0000313" key="3">
    <source>
        <dbReference type="Proteomes" id="UP000807342"/>
    </source>
</evidence>
<accession>A0A9P5X3M1</accession>
<dbReference type="Proteomes" id="UP000807342">
    <property type="component" value="Unassembled WGS sequence"/>
</dbReference>
<sequence length="191" mass="20908">MGDYGSEAGRNAAAAQTAGYRAERLPRRRRCLLAGEDGVDNEREDRPKSGKIKYIRNINSDTRVTPARRRPNHLDPHVGPLFTSQPLRPQPAREESQFQLATSVTMVTLSSTIHPRVPAGPTPSVQLLPAIDSPSIKNVALFGEANESGERSNGLSTHLMPTAPCTPAGSPLKFPQYTYLRDHFGSYFNAT</sequence>
<evidence type="ECO:0000313" key="2">
    <source>
        <dbReference type="EMBL" id="KAF9443445.1"/>
    </source>
</evidence>
<feature type="region of interest" description="Disordered" evidence="1">
    <location>
        <begin position="32"/>
        <end position="51"/>
    </location>
</feature>
<protein>
    <submittedName>
        <fullName evidence="2">Uncharacterized protein</fullName>
    </submittedName>
</protein>
<proteinExistence type="predicted"/>
<dbReference type="EMBL" id="MU151473">
    <property type="protein sequence ID" value="KAF9443445.1"/>
    <property type="molecule type" value="Genomic_DNA"/>
</dbReference>
<name>A0A9P5X3M1_9AGAR</name>
<reference evidence="2" key="1">
    <citation type="submission" date="2020-11" db="EMBL/GenBank/DDBJ databases">
        <authorList>
            <consortium name="DOE Joint Genome Institute"/>
            <person name="Ahrendt S."/>
            <person name="Riley R."/>
            <person name="Andreopoulos W."/>
            <person name="Labutti K."/>
            <person name="Pangilinan J."/>
            <person name="Ruiz-Duenas F.J."/>
            <person name="Barrasa J.M."/>
            <person name="Sanchez-Garcia M."/>
            <person name="Camarero S."/>
            <person name="Miyauchi S."/>
            <person name="Serrano A."/>
            <person name="Linde D."/>
            <person name="Babiker R."/>
            <person name="Drula E."/>
            <person name="Ayuso-Fernandez I."/>
            <person name="Pacheco R."/>
            <person name="Padilla G."/>
            <person name="Ferreira P."/>
            <person name="Barriuso J."/>
            <person name="Kellner H."/>
            <person name="Castanera R."/>
            <person name="Alfaro M."/>
            <person name="Ramirez L."/>
            <person name="Pisabarro A.G."/>
            <person name="Kuo A."/>
            <person name="Tritt A."/>
            <person name="Lipzen A."/>
            <person name="He G."/>
            <person name="Yan M."/>
            <person name="Ng V."/>
            <person name="Cullen D."/>
            <person name="Martin F."/>
            <person name="Rosso M.-N."/>
            <person name="Henrissat B."/>
            <person name="Hibbett D."/>
            <person name="Martinez A.T."/>
            <person name="Grigoriev I.V."/>
        </authorList>
    </citation>
    <scope>NUCLEOTIDE SEQUENCE</scope>
    <source>
        <strain evidence="2">MF-IS2</strain>
    </source>
</reference>
<feature type="compositionally biased region" description="Low complexity" evidence="1">
    <location>
        <begin position="8"/>
        <end position="20"/>
    </location>
</feature>
<evidence type="ECO:0000256" key="1">
    <source>
        <dbReference type="SAM" id="MobiDB-lite"/>
    </source>
</evidence>
<comment type="caution">
    <text evidence="2">The sequence shown here is derived from an EMBL/GenBank/DDBJ whole genome shotgun (WGS) entry which is preliminary data.</text>
</comment>